<reference evidence="12 13" key="1">
    <citation type="submission" date="2018-12" db="EMBL/GenBank/DDBJ databases">
        <title>Genome sequence from the cellulolytic species, Caldicellulosiruptor changbaiensis.</title>
        <authorList>
            <person name="Blumer-Schuette S.E."/>
            <person name="Mendoza C."/>
        </authorList>
    </citation>
    <scope>NUCLEOTIDE SEQUENCE [LARGE SCALE GENOMIC DNA]</scope>
    <source>
        <strain evidence="12 13">CBS-Z</strain>
    </source>
</reference>
<sequence>MNKKVVTLFLIISMLSFLLFGCKSSTVQGPSSKKSITVAGSTSVQPLADDLAKAFMQKHPDTKIEVQGGGSGVGIKSARDGVADIGTSSRELKPEEKGLKEFKIAIDGIAIVVNPSNPIKNLTLSQIRNIYSGKIKNWKDVGGKDAQIVVVTREEGSGTRGAFEELVMKGESITDSAVVQPSTGAVKQSISQDPNAIGFISMGVVDSTVKAVSIEGVEATEENVKNGKYKLQRPFLFLTKNKPTGLVKDFIDFALSSKGQAIVEKYHYIKVK</sequence>
<feature type="signal peptide" evidence="10">
    <location>
        <begin position="1"/>
        <end position="21"/>
    </location>
</feature>
<evidence type="ECO:0000256" key="1">
    <source>
        <dbReference type="ARBA" id="ARBA00002841"/>
    </source>
</evidence>
<dbReference type="Pfam" id="PF12849">
    <property type="entry name" value="PBP_like_2"/>
    <property type="match status" value="1"/>
</dbReference>
<evidence type="ECO:0000256" key="7">
    <source>
        <dbReference type="ARBA" id="ARBA00022729"/>
    </source>
</evidence>
<evidence type="ECO:0000256" key="6">
    <source>
        <dbReference type="ARBA" id="ARBA00022592"/>
    </source>
</evidence>
<dbReference type="InterPro" id="IPR050811">
    <property type="entry name" value="Phosphate_ABC_transporter"/>
</dbReference>
<accession>A0A3T0D6K8</accession>
<keyword evidence="6 10" id="KW-0592">Phosphate transport</keyword>
<dbReference type="KEGG" id="ccha:ELD05_08375"/>
<dbReference type="NCBIfam" id="TIGR02136">
    <property type="entry name" value="ptsS_2"/>
    <property type="match status" value="1"/>
</dbReference>
<dbReference type="GO" id="GO:0006817">
    <property type="term" value="P:phosphate ion transport"/>
    <property type="evidence" value="ECO:0007669"/>
    <property type="project" value="UniProtKB-UniRule"/>
</dbReference>
<feature type="domain" description="PBP" evidence="11">
    <location>
        <begin position="29"/>
        <end position="257"/>
    </location>
</feature>
<keyword evidence="7 10" id="KW-0732">Signal</keyword>
<name>A0A3T0D6K8_9FIRM</name>
<dbReference type="AlphaFoldDB" id="A0A3T0D6K8"/>
<comment type="subcellular location">
    <subcellularLocation>
        <location evidence="2 10">Cell membrane</location>
        <topology evidence="2 10">Lipid-anchor</topology>
    </subcellularLocation>
</comment>
<keyword evidence="10" id="KW-1003">Cell membrane</keyword>
<dbReference type="PANTHER" id="PTHR30570:SF1">
    <property type="entry name" value="PHOSPHATE-BINDING PROTEIN PSTS"/>
    <property type="match status" value="1"/>
</dbReference>
<keyword evidence="5 10" id="KW-0813">Transport</keyword>
<keyword evidence="9 10" id="KW-0449">Lipoprotein</keyword>
<gene>
    <name evidence="12" type="ORF">ELD05_08375</name>
</gene>
<keyword evidence="10" id="KW-0472">Membrane</keyword>
<evidence type="ECO:0000256" key="3">
    <source>
        <dbReference type="ARBA" id="ARBA00008725"/>
    </source>
</evidence>
<comment type="similarity">
    <text evidence="3 10">Belongs to the PstS family.</text>
</comment>
<dbReference type="Proteomes" id="UP000282930">
    <property type="component" value="Chromosome"/>
</dbReference>
<evidence type="ECO:0000259" key="11">
    <source>
        <dbReference type="Pfam" id="PF12849"/>
    </source>
</evidence>
<dbReference type="CDD" id="cd13653">
    <property type="entry name" value="PBP2_phosphate_like_1"/>
    <property type="match status" value="1"/>
</dbReference>
<evidence type="ECO:0000256" key="10">
    <source>
        <dbReference type="RuleBase" id="RU367119"/>
    </source>
</evidence>
<dbReference type="Gene3D" id="3.40.190.10">
    <property type="entry name" value="Periplasmic binding protein-like II"/>
    <property type="match status" value="2"/>
</dbReference>
<keyword evidence="8 10" id="KW-0564">Palmitate</keyword>
<evidence type="ECO:0000256" key="8">
    <source>
        <dbReference type="ARBA" id="ARBA00023139"/>
    </source>
</evidence>
<dbReference type="InterPro" id="IPR024370">
    <property type="entry name" value="PBP_domain"/>
</dbReference>
<evidence type="ECO:0000256" key="2">
    <source>
        <dbReference type="ARBA" id="ARBA00004193"/>
    </source>
</evidence>
<keyword evidence="13" id="KW-1185">Reference proteome</keyword>
<feature type="chain" id="PRO_5039761727" description="Phosphate-binding protein" evidence="10">
    <location>
        <begin position="22"/>
        <end position="272"/>
    </location>
</feature>
<evidence type="ECO:0000256" key="4">
    <source>
        <dbReference type="ARBA" id="ARBA00011529"/>
    </source>
</evidence>
<evidence type="ECO:0000256" key="9">
    <source>
        <dbReference type="ARBA" id="ARBA00023288"/>
    </source>
</evidence>
<dbReference type="GO" id="GO:0005886">
    <property type="term" value="C:plasma membrane"/>
    <property type="evidence" value="ECO:0007669"/>
    <property type="project" value="UniProtKB-SubCell"/>
</dbReference>
<protein>
    <recommendedName>
        <fullName evidence="10">Phosphate-binding protein</fullName>
    </recommendedName>
</protein>
<evidence type="ECO:0000256" key="5">
    <source>
        <dbReference type="ARBA" id="ARBA00022448"/>
    </source>
</evidence>
<proteinExistence type="inferred from homology"/>
<dbReference type="InterPro" id="IPR011862">
    <property type="entry name" value="Phos-bd"/>
</dbReference>
<comment type="function">
    <text evidence="1">Part of the ABC transporter complex PstSACB involved in phosphate import.</text>
</comment>
<dbReference type="PANTHER" id="PTHR30570">
    <property type="entry name" value="PERIPLASMIC PHOSPHATE BINDING COMPONENT OF PHOSPHATE ABC TRANSPORTER"/>
    <property type="match status" value="1"/>
</dbReference>
<dbReference type="PROSITE" id="PS51257">
    <property type="entry name" value="PROKAR_LIPOPROTEIN"/>
    <property type="match status" value="1"/>
</dbReference>
<organism evidence="12 13">
    <name type="scientific">Caldicellulosiruptor changbaiensis</name>
    <dbReference type="NCBI Taxonomy" id="1222016"/>
    <lineage>
        <taxon>Bacteria</taxon>
        <taxon>Bacillati</taxon>
        <taxon>Bacillota</taxon>
        <taxon>Bacillota incertae sedis</taxon>
        <taxon>Caldicellulosiruptorales</taxon>
        <taxon>Caldicellulosiruptoraceae</taxon>
        <taxon>Caldicellulosiruptor</taxon>
    </lineage>
</organism>
<evidence type="ECO:0000313" key="12">
    <source>
        <dbReference type="EMBL" id="AZT90658.1"/>
    </source>
</evidence>
<dbReference type="EMBL" id="CP034791">
    <property type="protein sequence ID" value="AZT90658.1"/>
    <property type="molecule type" value="Genomic_DNA"/>
</dbReference>
<dbReference type="GO" id="GO:0042301">
    <property type="term" value="F:phosphate ion binding"/>
    <property type="evidence" value="ECO:0007669"/>
    <property type="project" value="UniProtKB-UniRule"/>
</dbReference>
<comment type="function">
    <text evidence="10">Involved in the system for phosphate transport across the cytoplasmic membrane.</text>
</comment>
<dbReference type="SUPFAM" id="SSF53850">
    <property type="entry name" value="Periplasmic binding protein-like II"/>
    <property type="match status" value="1"/>
</dbReference>
<dbReference type="RefSeq" id="WP_127352070.1">
    <property type="nucleotide sequence ID" value="NZ_CP034791.1"/>
</dbReference>
<comment type="subunit">
    <text evidence="4 10">The complex is composed of two ATP-binding proteins (PstB), two transmembrane proteins (PstC and PstA) and a solute-binding protein (PstS).</text>
</comment>
<evidence type="ECO:0000313" key="13">
    <source>
        <dbReference type="Proteomes" id="UP000282930"/>
    </source>
</evidence>